<comment type="subcellular location">
    <subcellularLocation>
        <location evidence="2">Peroxisome</location>
    </subcellularLocation>
</comment>
<evidence type="ECO:0000313" key="21">
    <source>
        <dbReference type="Proteomes" id="UP000053268"/>
    </source>
</evidence>
<dbReference type="SUPFAM" id="SSF54292">
    <property type="entry name" value="2Fe-2S ferredoxin-like"/>
    <property type="match status" value="1"/>
</dbReference>
<dbReference type="PROSITE" id="PS51387">
    <property type="entry name" value="FAD_PCMH"/>
    <property type="match status" value="1"/>
</dbReference>
<dbReference type="InterPro" id="IPR012675">
    <property type="entry name" value="Beta-grasp_dom_sf"/>
</dbReference>
<evidence type="ECO:0000256" key="2">
    <source>
        <dbReference type="ARBA" id="ARBA00004275"/>
    </source>
</evidence>
<feature type="binding site" evidence="18">
    <location>
        <position position="891"/>
    </location>
    <ligand>
        <name>Mo-molybdopterin</name>
        <dbReference type="ChEBI" id="CHEBI:71302"/>
    </ligand>
    <ligandPart>
        <name>Mo</name>
        <dbReference type="ChEBI" id="CHEBI:28685"/>
    </ligandPart>
</feature>
<reference evidence="20 21" key="1">
    <citation type="journal article" date="2015" name="Nat. Commun.">
        <title>Outbred genome sequencing and CRISPR/Cas9 gene editing in butterflies.</title>
        <authorList>
            <person name="Li X."/>
            <person name="Fan D."/>
            <person name="Zhang W."/>
            <person name="Liu G."/>
            <person name="Zhang L."/>
            <person name="Zhao L."/>
            <person name="Fang X."/>
            <person name="Chen L."/>
            <person name="Dong Y."/>
            <person name="Chen Y."/>
            <person name="Ding Y."/>
            <person name="Zhao R."/>
            <person name="Feng M."/>
            <person name="Zhu Y."/>
            <person name="Feng Y."/>
            <person name="Jiang X."/>
            <person name="Zhu D."/>
            <person name="Xiang H."/>
            <person name="Feng X."/>
            <person name="Li S."/>
            <person name="Wang J."/>
            <person name="Zhang G."/>
            <person name="Kronforst M.R."/>
            <person name="Wang W."/>
        </authorList>
    </citation>
    <scope>NUCLEOTIDE SEQUENCE [LARGE SCALE GENOMIC DNA]</scope>
    <source>
        <strain evidence="20">Ya'a_city_454_Px</strain>
        <tissue evidence="20">Whole body</tissue>
    </source>
</reference>
<evidence type="ECO:0000256" key="11">
    <source>
        <dbReference type="ARBA" id="ARBA00023004"/>
    </source>
</evidence>
<evidence type="ECO:0000256" key="13">
    <source>
        <dbReference type="ARBA" id="ARBA00023027"/>
    </source>
</evidence>
<evidence type="ECO:0000259" key="19">
    <source>
        <dbReference type="PROSITE" id="PS51387"/>
    </source>
</evidence>
<feature type="binding site" evidence="18">
    <location>
        <position position="52"/>
    </location>
    <ligand>
        <name>[2Fe-2S] cluster</name>
        <dbReference type="ChEBI" id="CHEBI:190135"/>
        <label>1</label>
    </ligand>
</feature>
<dbReference type="InterPro" id="IPR016166">
    <property type="entry name" value="FAD-bd_PCMH"/>
</dbReference>
<keyword evidence="5 18" id="KW-0500">Molybdenum</keyword>
<dbReference type="InterPro" id="IPR036318">
    <property type="entry name" value="FAD-bd_PCMH-like_sf"/>
</dbReference>
<dbReference type="FunFam" id="3.30.365.10:FF:000008">
    <property type="entry name" value="Aldehyde oxidase1"/>
    <property type="match status" value="1"/>
</dbReference>
<name>A0A194PIN2_PAPXU</name>
<feature type="binding site" evidence="17">
    <location>
        <position position="400"/>
    </location>
    <ligand>
        <name>FAD</name>
        <dbReference type="ChEBI" id="CHEBI:57692"/>
    </ligand>
</feature>
<comment type="similarity">
    <text evidence="3">Belongs to the xanthine dehydrogenase family.</text>
</comment>
<comment type="cofactor">
    <cofactor evidence="18">
        <name>Mo-molybdopterin</name>
        <dbReference type="ChEBI" id="CHEBI:71302"/>
    </cofactor>
    <text evidence="18">Binds 1 Mo-molybdopterin (Mo-MPT) cofactor per subunit.</text>
</comment>
<dbReference type="SUPFAM" id="SSF56176">
    <property type="entry name" value="FAD-binding/transporter-associated domain-like"/>
    <property type="match status" value="1"/>
</dbReference>
<feature type="binding site" evidence="18">
    <location>
        <position position="49"/>
    </location>
    <ligand>
        <name>[2Fe-2S] cluster</name>
        <dbReference type="ChEBI" id="CHEBI:190135"/>
        <label>1</label>
    </ligand>
</feature>
<evidence type="ECO:0000313" key="20">
    <source>
        <dbReference type="EMBL" id="KPI90950.1"/>
    </source>
</evidence>
<evidence type="ECO:0000256" key="17">
    <source>
        <dbReference type="PIRSR" id="PIRSR000127-2"/>
    </source>
</evidence>
<dbReference type="Pfam" id="PF03450">
    <property type="entry name" value="CO_deh_flav_C"/>
    <property type="match status" value="1"/>
</dbReference>
<comment type="cofactor">
    <cofactor evidence="15">
        <name>[2Fe-2S] cluster</name>
        <dbReference type="ChEBI" id="CHEBI:190135"/>
    </cofactor>
</comment>
<dbReference type="PANTHER" id="PTHR11908:SF132">
    <property type="entry name" value="ALDEHYDE OXIDASE 1-RELATED"/>
    <property type="match status" value="1"/>
</dbReference>
<dbReference type="PIRSF" id="PIRSF000127">
    <property type="entry name" value="Xanthine_DH"/>
    <property type="match status" value="1"/>
</dbReference>
<dbReference type="Gene3D" id="1.10.150.120">
    <property type="entry name" value="[2Fe-2S]-binding domain"/>
    <property type="match status" value="1"/>
</dbReference>
<feature type="binding site" evidence="18">
    <location>
        <position position="117"/>
    </location>
    <ligand>
        <name>[2Fe-2S] cluster</name>
        <dbReference type="ChEBI" id="CHEBI:190135"/>
        <label>2</label>
    </ligand>
</feature>
<dbReference type="EMBL" id="KQ459606">
    <property type="protein sequence ID" value="KPI90950.1"/>
    <property type="molecule type" value="Genomic_DNA"/>
</dbReference>
<dbReference type="Gene3D" id="3.30.465.10">
    <property type="match status" value="1"/>
</dbReference>
<dbReference type="SUPFAM" id="SSF54665">
    <property type="entry name" value="CO dehydrogenase molybdoprotein N-domain-like"/>
    <property type="match status" value="1"/>
</dbReference>
<keyword evidence="12 18" id="KW-0411">Iron-sulfur</keyword>
<dbReference type="SUPFAM" id="SSF47741">
    <property type="entry name" value="CO dehydrogenase ISP C-domain like"/>
    <property type="match status" value="1"/>
</dbReference>
<evidence type="ECO:0000256" key="9">
    <source>
        <dbReference type="ARBA" id="ARBA00022827"/>
    </source>
</evidence>
<dbReference type="Pfam" id="PF02738">
    <property type="entry name" value="MoCoBD_1"/>
    <property type="match status" value="1"/>
</dbReference>
<dbReference type="Pfam" id="PF20256">
    <property type="entry name" value="MoCoBD_2"/>
    <property type="match status" value="1"/>
</dbReference>
<dbReference type="GO" id="GO:0051537">
    <property type="term" value="F:2 iron, 2 sulfur cluster binding"/>
    <property type="evidence" value="ECO:0007669"/>
    <property type="project" value="UniProtKB-KW"/>
</dbReference>
<evidence type="ECO:0000256" key="15">
    <source>
        <dbReference type="ARBA" id="ARBA00034078"/>
    </source>
</evidence>
<sequence length="1273" mass="141208">MAAITLTPLVRKCNFVDGSDVDESTSLNDYLRNTLGLFGTKSMCNEGGCGACVVSVAQYNPVTKAKDVFAVNSCLVHILSCHTWEITTIEGLGNQRVGYHPLQSRLAMFNGTQCGYCTPGLIMNMYSLYKSSSKKLTTQEIERSFGSNICRCTGYRPILDSFKSFANDTDPQIQDLEDLDQMKCLKPYQNDCNLLDEEWCVIEKTKELQLEGSKPNRWYKAFTLQDVFKILAKEGVDSYRLVAGNTGKGVYPIKEEPRVHIDISSIEGLKDTTRSVNLVLGGGMSLTEMMRVFKVHAKYNEDFQYLEHFYEHLELVAHIPVRNIGTIGGNLALKNAHNEFPSDIFLLLQTVEAMVAVVDNNLHKTDVSMSDFLKLDLRNKLIVDVKLPPLSSNDIIRTYKIMPRAQNAHAIVNAGFSFQLSSSNVTSCCLVFGNISPDFIRAKETERLLKGLDLYKDESLQKALAKLSQEIVPKEFPTEPSPHCRKAIALGLFYKAILSQAPSVNPRFKSGGSLLNRPVSSGTQTFDTDKSLWPLNQPVQKLEGLTQCSGEVRYSCDMRYSQRDVHVAFVLATEAVADIKNINATDALKVPGVIAFFSAKDIPGKNSFTPLDVPWQDVVEEILASKRVSYYGQPIGLIVAGNQKLAIKAAELVQVKYKKIADPVLTISDVLVAPDKDKRLRKDVSTKASDRGKETTHVVKGEFTIPDQYHYTMETQSCAVTPTSRGLELRSATQWMDLVHVAVARTVNLPLNWYIHLYVVLSHGIISVEVSVPRLGGGYGGKGSRSAQVACACALAAHLLRRPAHLVMPLTHNMHAIGKRSACLFQYELGVNDAGVVQYLNITYYSDCGCSYNDTQTYYLADSLNNLYDSKRFNITGYSVLTDKASNTWCRAPATTEAAAIMEHIMERIAHVTKKDPIDVRIANLAQKNDPLKEMIATFKMETNYDDRKSEIAEYNKRNAWKKRALKLSIMSFKIEYSGNYPVTISVYHGDGSVLISHGGIEMGQGINTKVAQVCAYALGIPLDKVQVKGADSFVSPNAMASNGSITSECVAYATLKACKELLKRLEPAKKGIKEPTWEQIVKKSYDNGVNLQTSSMTSPLDSLLGYDVYGVCCTEVCLDVLTGQHQVLRVDILEDTGQSISPNVDVGQIEGAFVMGLGLWTCERLQYARSGRLLTDRTWTYKPPGALDIPIDFRINFRRNSTNNAGVLRSKATGEPALVLAVAVTLALHEALLEGRKEFGYEDHDWLHVDTPYSIENIMKALAHKIQSFKLQ</sequence>
<feature type="binding site" evidence="18">
    <location>
        <position position="1044"/>
    </location>
    <ligand>
        <name>Mo-molybdopterin</name>
        <dbReference type="ChEBI" id="CHEBI:71302"/>
    </ligand>
    <ligandPart>
        <name>Mo</name>
        <dbReference type="ChEBI" id="CHEBI:28685"/>
    </ligandPart>
</feature>
<dbReference type="AlphaFoldDB" id="A0A194PIN2"/>
<evidence type="ECO:0000256" key="7">
    <source>
        <dbReference type="ARBA" id="ARBA00022714"/>
    </source>
</evidence>
<keyword evidence="8 18" id="KW-0479">Metal-binding</keyword>
<dbReference type="InterPro" id="IPR016169">
    <property type="entry name" value="FAD-bd_PCMH_sub2"/>
</dbReference>
<evidence type="ECO:0000256" key="8">
    <source>
        <dbReference type="ARBA" id="ARBA00022723"/>
    </source>
</evidence>
<keyword evidence="14" id="KW-0576">Peroxisome</keyword>
<evidence type="ECO:0000256" key="1">
    <source>
        <dbReference type="ARBA" id="ARBA00001974"/>
    </source>
</evidence>
<dbReference type="PANTHER" id="PTHR11908">
    <property type="entry name" value="XANTHINE DEHYDROGENASE"/>
    <property type="match status" value="1"/>
</dbReference>
<dbReference type="InterPro" id="IPR008274">
    <property type="entry name" value="AldOxase/xan_DH_MoCoBD1"/>
</dbReference>
<keyword evidence="13" id="KW-0520">NAD</keyword>
<feature type="domain" description="FAD-binding PCMH-type" evidence="19">
    <location>
        <begin position="211"/>
        <end position="392"/>
    </location>
</feature>
<feature type="binding site" evidence="18">
    <location>
        <position position="734"/>
    </location>
    <ligand>
        <name>Mo-molybdopterin</name>
        <dbReference type="ChEBI" id="CHEBI:71302"/>
    </ligand>
    <ligandPart>
        <name>Mo</name>
        <dbReference type="ChEBI" id="CHEBI:28685"/>
    </ligandPart>
</feature>
<dbReference type="InterPro" id="IPR037165">
    <property type="entry name" value="AldOxase/xan_DH_Mopterin-bd_sf"/>
</dbReference>
<keyword evidence="6" id="KW-0285">Flavoprotein</keyword>
<dbReference type="Gene3D" id="3.30.365.10">
    <property type="entry name" value="Aldehyde oxidase/xanthine dehydrogenase, molybdopterin binding domain"/>
    <property type="match status" value="4"/>
</dbReference>
<evidence type="ECO:0000256" key="16">
    <source>
        <dbReference type="PIRSR" id="PIRSR000127-1"/>
    </source>
</evidence>
<evidence type="ECO:0000256" key="10">
    <source>
        <dbReference type="ARBA" id="ARBA00023002"/>
    </source>
</evidence>
<evidence type="ECO:0000256" key="4">
    <source>
        <dbReference type="ARBA" id="ARBA00011738"/>
    </source>
</evidence>
<gene>
    <name evidence="20" type="ORF">RR46_14454</name>
</gene>
<evidence type="ECO:0000256" key="6">
    <source>
        <dbReference type="ARBA" id="ARBA00022630"/>
    </source>
</evidence>
<dbReference type="SUPFAM" id="SSF55447">
    <property type="entry name" value="CO dehydrogenase flavoprotein C-terminal domain-like"/>
    <property type="match status" value="1"/>
</dbReference>
<comment type="cofactor">
    <cofactor evidence="1 17">
        <name>FAD</name>
        <dbReference type="ChEBI" id="CHEBI:57692"/>
    </cofactor>
</comment>
<dbReference type="InterPro" id="IPR036884">
    <property type="entry name" value="2Fe-2S-bd_dom_sf"/>
</dbReference>
<dbReference type="Pfam" id="PF01315">
    <property type="entry name" value="Ald_Xan_dh_C"/>
    <property type="match status" value="1"/>
</dbReference>
<organism evidence="20 21">
    <name type="scientific">Papilio xuthus</name>
    <name type="common">Asian swallowtail butterfly</name>
    <dbReference type="NCBI Taxonomy" id="66420"/>
    <lineage>
        <taxon>Eukaryota</taxon>
        <taxon>Metazoa</taxon>
        <taxon>Ecdysozoa</taxon>
        <taxon>Arthropoda</taxon>
        <taxon>Hexapoda</taxon>
        <taxon>Insecta</taxon>
        <taxon>Pterygota</taxon>
        <taxon>Neoptera</taxon>
        <taxon>Endopterygota</taxon>
        <taxon>Lepidoptera</taxon>
        <taxon>Glossata</taxon>
        <taxon>Ditrysia</taxon>
        <taxon>Papilionoidea</taxon>
        <taxon>Papilionidae</taxon>
        <taxon>Papilioninae</taxon>
        <taxon>Papilio</taxon>
    </lineage>
</organism>
<dbReference type="GO" id="GO:0005506">
    <property type="term" value="F:iron ion binding"/>
    <property type="evidence" value="ECO:0007669"/>
    <property type="project" value="InterPro"/>
</dbReference>
<keyword evidence="11 18" id="KW-0408">Iron</keyword>
<dbReference type="SMART" id="SM01092">
    <property type="entry name" value="CO_deh_flav_C"/>
    <property type="match status" value="1"/>
</dbReference>
<dbReference type="Proteomes" id="UP000053268">
    <property type="component" value="Unassembled WGS sequence"/>
</dbReference>
<comment type="subunit">
    <text evidence="4">Homodimer.</text>
</comment>
<feature type="binding site" evidence="18">
    <location>
        <position position="44"/>
    </location>
    <ligand>
        <name>[2Fe-2S] cluster</name>
        <dbReference type="ChEBI" id="CHEBI:190135"/>
        <label>1</label>
    </ligand>
</feature>
<feature type="binding site" evidence="18">
    <location>
        <position position="114"/>
    </location>
    <ligand>
        <name>[2Fe-2S] cluster</name>
        <dbReference type="ChEBI" id="CHEBI:190135"/>
        <label>2</label>
    </ligand>
</feature>
<dbReference type="Gene3D" id="3.10.20.30">
    <property type="match status" value="1"/>
</dbReference>
<dbReference type="InterPro" id="IPR036683">
    <property type="entry name" value="CO_DH_flav_C_dom_sf"/>
</dbReference>
<evidence type="ECO:0000256" key="5">
    <source>
        <dbReference type="ARBA" id="ARBA00022505"/>
    </source>
</evidence>
<dbReference type="InterPro" id="IPR002346">
    <property type="entry name" value="Mopterin_DH_FAD-bd"/>
</dbReference>
<dbReference type="SUPFAM" id="SSF56003">
    <property type="entry name" value="Molybdenum cofactor-binding domain"/>
    <property type="match status" value="1"/>
</dbReference>
<feature type="binding site" evidence="18">
    <location>
        <position position="74"/>
    </location>
    <ligand>
        <name>[2Fe-2S] cluster</name>
        <dbReference type="ChEBI" id="CHEBI:190135"/>
        <label>1</label>
    </ligand>
</feature>
<dbReference type="InterPro" id="IPR036010">
    <property type="entry name" value="2Fe-2S_ferredoxin-like_sf"/>
</dbReference>
<accession>A0A194PIN2</accession>
<evidence type="ECO:0000256" key="14">
    <source>
        <dbReference type="ARBA" id="ARBA00023140"/>
    </source>
</evidence>
<dbReference type="InterPro" id="IPR016208">
    <property type="entry name" value="Ald_Oxase/xanthine_DH-like"/>
</dbReference>
<dbReference type="GO" id="GO:0005777">
    <property type="term" value="C:peroxisome"/>
    <property type="evidence" value="ECO:0007669"/>
    <property type="project" value="UniProtKB-SubCell"/>
</dbReference>
<feature type="binding site" evidence="18">
    <location>
        <position position="150"/>
    </location>
    <ligand>
        <name>[2Fe-2S] cluster</name>
        <dbReference type="ChEBI" id="CHEBI:190135"/>
        <label>2</label>
    </ligand>
</feature>
<dbReference type="InterPro" id="IPR005107">
    <property type="entry name" value="CO_DH_flav_C"/>
</dbReference>
<feature type="binding site" evidence="18">
    <location>
        <position position="152"/>
    </location>
    <ligand>
        <name>[2Fe-2S] cluster</name>
        <dbReference type="ChEBI" id="CHEBI:190135"/>
        <label>2</label>
    </ligand>
</feature>
<protein>
    <submittedName>
        <fullName evidence="20">Xanthine dehydrogenase</fullName>
    </submittedName>
</protein>
<dbReference type="InterPro" id="IPR000674">
    <property type="entry name" value="Ald_Oxase/Xan_DH_a/b"/>
</dbReference>
<proteinExistence type="inferred from homology"/>
<dbReference type="FunFam" id="3.30.390.50:FF:000003">
    <property type="entry name" value="Aldehyde oxidase1"/>
    <property type="match status" value="1"/>
</dbReference>
<dbReference type="STRING" id="66420.A0A194PIN2"/>
<evidence type="ECO:0000256" key="18">
    <source>
        <dbReference type="PIRSR" id="PIRSR000127-3"/>
    </source>
</evidence>
<dbReference type="InterPro" id="IPR002888">
    <property type="entry name" value="2Fe-2S-bd"/>
</dbReference>
<dbReference type="Pfam" id="PF00111">
    <property type="entry name" value="Fer2"/>
    <property type="match status" value="1"/>
</dbReference>
<dbReference type="Gene3D" id="3.90.1170.50">
    <property type="entry name" value="Aldehyde oxidase/xanthine dehydrogenase, a/b hammerhead"/>
    <property type="match status" value="1"/>
</dbReference>
<keyword evidence="9 17" id="KW-0274">FAD</keyword>
<dbReference type="PROSITE" id="PS00197">
    <property type="entry name" value="2FE2S_FER_1"/>
    <property type="match status" value="1"/>
</dbReference>
<keyword evidence="7 18" id="KW-0001">2Fe-2S</keyword>
<comment type="cofactor">
    <cofactor evidence="18">
        <name>[2Fe-2S] cluster</name>
        <dbReference type="ChEBI" id="CHEBI:190135"/>
    </cofactor>
    <text evidence="18">Binds 2 [2Fe-2S] clusters.</text>
</comment>
<dbReference type="GO" id="GO:0016491">
    <property type="term" value="F:oxidoreductase activity"/>
    <property type="evidence" value="ECO:0007669"/>
    <property type="project" value="UniProtKB-KW"/>
</dbReference>
<dbReference type="Pfam" id="PF01799">
    <property type="entry name" value="Fer2_2"/>
    <property type="match status" value="1"/>
</dbReference>
<dbReference type="FunFam" id="3.10.20.30:FF:000012">
    <property type="entry name" value="Xanthine dehydrogenase/oxidase"/>
    <property type="match status" value="1"/>
</dbReference>
<dbReference type="Gene3D" id="3.30.390.50">
    <property type="entry name" value="CO dehydrogenase flavoprotein, C-terminal domain"/>
    <property type="match status" value="1"/>
</dbReference>
<dbReference type="InterPro" id="IPR036856">
    <property type="entry name" value="Ald_Oxase/Xan_DH_a/b_sf"/>
</dbReference>
<dbReference type="SMART" id="SM01008">
    <property type="entry name" value="Ald_Xan_dh_C"/>
    <property type="match status" value="1"/>
</dbReference>
<dbReference type="GO" id="GO:0071949">
    <property type="term" value="F:FAD binding"/>
    <property type="evidence" value="ECO:0007669"/>
    <property type="project" value="InterPro"/>
</dbReference>
<evidence type="ECO:0000256" key="3">
    <source>
        <dbReference type="ARBA" id="ARBA00006849"/>
    </source>
</evidence>
<keyword evidence="10" id="KW-0560">Oxidoreductase</keyword>
<evidence type="ECO:0000256" key="12">
    <source>
        <dbReference type="ARBA" id="ARBA00023014"/>
    </source>
</evidence>
<dbReference type="InterPro" id="IPR001041">
    <property type="entry name" value="2Fe-2S_ferredoxin-type"/>
</dbReference>
<dbReference type="InterPro" id="IPR006058">
    <property type="entry name" value="2Fe2S_fd_BS"/>
</dbReference>
<feature type="active site" description="Proton acceptor" evidence="16">
    <location>
        <position position="1216"/>
    </location>
</feature>
<dbReference type="Pfam" id="PF00941">
    <property type="entry name" value="FAD_binding_5"/>
    <property type="match status" value="1"/>
</dbReference>
<keyword evidence="21" id="KW-1185">Reference proteome</keyword>
<dbReference type="InterPro" id="IPR046867">
    <property type="entry name" value="AldOxase/xan_DH_MoCoBD2"/>
</dbReference>